<comment type="caution">
    <text evidence="2">The sequence shown here is derived from an EMBL/GenBank/DDBJ whole genome shotgun (WGS) entry which is preliminary data.</text>
</comment>
<name>A0ABV2TDE6_9BACT</name>
<dbReference type="Proteomes" id="UP001549749">
    <property type="component" value="Unassembled WGS sequence"/>
</dbReference>
<dbReference type="EMBL" id="JBEXAC010000002">
    <property type="protein sequence ID" value="MET7000660.1"/>
    <property type="molecule type" value="Genomic_DNA"/>
</dbReference>
<dbReference type="RefSeq" id="WP_354663214.1">
    <property type="nucleotide sequence ID" value="NZ_JBEXAC010000002.1"/>
</dbReference>
<feature type="region of interest" description="Disordered" evidence="1">
    <location>
        <begin position="166"/>
        <end position="205"/>
    </location>
</feature>
<organism evidence="2 3">
    <name type="scientific">Chitinophaga defluvii</name>
    <dbReference type="NCBI Taxonomy" id="3163343"/>
    <lineage>
        <taxon>Bacteria</taxon>
        <taxon>Pseudomonadati</taxon>
        <taxon>Bacteroidota</taxon>
        <taxon>Chitinophagia</taxon>
        <taxon>Chitinophagales</taxon>
        <taxon>Chitinophagaceae</taxon>
        <taxon>Chitinophaga</taxon>
    </lineage>
</organism>
<evidence type="ECO:0000313" key="3">
    <source>
        <dbReference type="Proteomes" id="UP001549749"/>
    </source>
</evidence>
<evidence type="ECO:0000256" key="1">
    <source>
        <dbReference type="SAM" id="MobiDB-lite"/>
    </source>
</evidence>
<gene>
    <name evidence="2" type="ORF">ABR189_24970</name>
</gene>
<keyword evidence="3" id="KW-1185">Reference proteome</keyword>
<accession>A0ABV2TDE6</accession>
<feature type="compositionally biased region" description="Gly residues" evidence="1">
    <location>
        <begin position="233"/>
        <end position="258"/>
    </location>
</feature>
<reference evidence="2 3" key="1">
    <citation type="submission" date="2024-06" db="EMBL/GenBank/DDBJ databases">
        <title>Chitinophaga defluvii sp. nov., isolated from municipal sewage.</title>
        <authorList>
            <person name="Zhang L."/>
        </authorList>
    </citation>
    <scope>NUCLEOTIDE SEQUENCE [LARGE SCALE GENOMIC DNA]</scope>
    <source>
        <strain evidence="2 3">H8</strain>
    </source>
</reference>
<evidence type="ECO:0000313" key="2">
    <source>
        <dbReference type="EMBL" id="MET7000660.1"/>
    </source>
</evidence>
<sequence>MKNYLKILLISVCFFAVVPSCKKDGKNMVSTQDPIAKDAVTLAEAKAEYSKALNQGLSDNFPDKPLTPNWEKIYRYRLSDNHNALYITLYYKKQTGEVIQMIVMKDNGKIQSKVVQAIPNHSTLKAVKKIDYAHLDGRLIFFNSYGKLHGVLAVQNGKRLSSNLSGVNLQSSSLGDPDKDDDQDGVVNKDDKCPNTPAGDMVDGQGCSLDIPLDPVIITPDPGPGTGLPPIDTGGGYPPIGGDPGDGGPTGPGGGAGDPGYTDDSQTTGTVEVDGNSDPDFPSNCASWAYEPAAIETYQSCGVSDLRIDYITTYQIGNIIHIEYVRMHYDKILYFEFPRTRADGTFISAGDAARLTAQAKDAAEDIFESQVESSPPPSGPGVEIYLNRYLNLLKDAMERLGGRATYRNNYGTYSIKPYTKGIGGC</sequence>
<protein>
    <submittedName>
        <fullName evidence="2">Uncharacterized protein</fullName>
    </submittedName>
</protein>
<proteinExistence type="predicted"/>
<feature type="region of interest" description="Disordered" evidence="1">
    <location>
        <begin position="218"/>
        <end position="280"/>
    </location>
</feature>